<dbReference type="PATRIC" id="fig|2041.4.peg.519"/>
<name>A0A0U4CKB7_9ACTN</name>
<evidence type="ECO:0008006" key="4">
    <source>
        <dbReference type="Google" id="ProtNLM"/>
    </source>
</evidence>
<dbReference type="AlphaFoldDB" id="A0A0U4CKB7"/>
<dbReference type="EMBL" id="CP011502">
    <property type="protein sequence ID" value="ALX03638.1"/>
    <property type="molecule type" value="Genomic_DNA"/>
</dbReference>
<dbReference type="KEGG" id="aer:AERYTH_02455"/>
<organism evidence="2 3">
    <name type="scientific">Aeromicrobium erythreum</name>
    <dbReference type="NCBI Taxonomy" id="2041"/>
    <lineage>
        <taxon>Bacteria</taxon>
        <taxon>Bacillati</taxon>
        <taxon>Actinomycetota</taxon>
        <taxon>Actinomycetes</taxon>
        <taxon>Propionibacteriales</taxon>
        <taxon>Nocardioidaceae</taxon>
        <taxon>Aeromicrobium</taxon>
    </lineage>
</organism>
<feature type="transmembrane region" description="Helical" evidence="1">
    <location>
        <begin position="6"/>
        <end position="28"/>
    </location>
</feature>
<keyword evidence="1" id="KW-0812">Transmembrane</keyword>
<keyword evidence="1" id="KW-1133">Transmembrane helix</keyword>
<keyword evidence="1" id="KW-0472">Membrane</keyword>
<sequence length="91" mass="10476">MTDAQSWTLIIGFLTTTVAVLGVVMTSFHRTLQSGLTAVRHELRGEIGTVRVEIDGLRTEMRTEFRRVDQRLDHLDRDVQALTRHVFDRPE</sequence>
<evidence type="ECO:0000256" key="1">
    <source>
        <dbReference type="SAM" id="Phobius"/>
    </source>
</evidence>
<reference evidence="2 3" key="1">
    <citation type="journal article" date="1991" name="Int. J. Syst. Bacteriol.">
        <title>Description of the erythromycin-producing bacterium Arthrobacter sp. strain NRRL B-3381 as Aeromicrobium erythreum gen. nov., sp. nov.</title>
        <authorList>
            <person name="Miller E.S."/>
            <person name="Woese C.R."/>
            <person name="Brenner S."/>
        </authorList>
    </citation>
    <scope>NUCLEOTIDE SEQUENCE [LARGE SCALE GENOMIC DNA]</scope>
    <source>
        <strain evidence="2 3">AR18</strain>
    </source>
</reference>
<protein>
    <recommendedName>
        <fullName evidence="4">DUF2746 domain-containing protein</fullName>
    </recommendedName>
</protein>
<keyword evidence="3" id="KW-1185">Reference proteome</keyword>
<gene>
    <name evidence="2" type="ORF">AERYTH_02455</name>
</gene>
<proteinExistence type="predicted"/>
<dbReference type="Gene3D" id="1.20.58.130">
    <property type="match status" value="1"/>
</dbReference>
<evidence type="ECO:0000313" key="3">
    <source>
        <dbReference type="Proteomes" id="UP000067689"/>
    </source>
</evidence>
<dbReference type="Proteomes" id="UP000067689">
    <property type="component" value="Chromosome"/>
</dbReference>
<accession>A0A0U4CKB7</accession>
<evidence type="ECO:0000313" key="2">
    <source>
        <dbReference type="EMBL" id="ALX03638.1"/>
    </source>
</evidence>
<dbReference type="STRING" id="2041.AERYTH_02455"/>